<evidence type="ECO:0000256" key="3">
    <source>
        <dbReference type="ARBA" id="ARBA00022691"/>
    </source>
</evidence>
<organism evidence="5 6">
    <name type="scientific">Synchytrium endobioticum</name>
    <dbReference type="NCBI Taxonomy" id="286115"/>
    <lineage>
        <taxon>Eukaryota</taxon>
        <taxon>Fungi</taxon>
        <taxon>Fungi incertae sedis</taxon>
        <taxon>Chytridiomycota</taxon>
        <taxon>Chytridiomycota incertae sedis</taxon>
        <taxon>Chytridiomycetes</taxon>
        <taxon>Synchytriales</taxon>
        <taxon>Synchytriaceae</taxon>
        <taxon>Synchytrium</taxon>
    </lineage>
</organism>
<dbReference type="OrthoDB" id="443981at2759"/>
<evidence type="ECO:0000256" key="4">
    <source>
        <dbReference type="ARBA" id="ARBA00043988"/>
    </source>
</evidence>
<evidence type="ECO:0000256" key="2">
    <source>
        <dbReference type="ARBA" id="ARBA00022679"/>
    </source>
</evidence>
<dbReference type="Proteomes" id="UP000320475">
    <property type="component" value="Unassembled WGS sequence"/>
</dbReference>
<comment type="similarity">
    <text evidence="4">Belongs to the methyltransferase superfamily. METTL23 family.</text>
</comment>
<name>A0A507DAS1_9FUNG</name>
<dbReference type="GO" id="GO:0005737">
    <property type="term" value="C:cytoplasm"/>
    <property type="evidence" value="ECO:0007669"/>
    <property type="project" value="TreeGrafter"/>
</dbReference>
<evidence type="ECO:0000313" key="6">
    <source>
        <dbReference type="Proteomes" id="UP000320475"/>
    </source>
</evidence>
<keyword evidence="1" id="KW-0489">Methyltransferase</keyword>
<dbReference type="InterPro" id="IPR029063">
    <property type="entry name" value="SAM-dependent_MTases_sf"/>
</dbReference>
<dbReference type="PANTHER" id="PTHR14614">
    <property type="entry name" value="HEPATOCELLULAR CARCINOMA-ASSOCIATED ANTIGEN"/>
    <property type="match status" value="1"/>
</dbReference>
<dbReference type="Pfam" id="PF10294">
    <property type="entry name" value="Methyltransf_16"/>
    <property type="match status" value="1"/>
</dbReference>
<dbReference type="GO" id="GO:0032259">
    <property type="term" value="P:methylation"/>
    <property type="evidence" value="ECO:0007669"/>
    <property type="project" value="UniProtKB-KW"/>
</dbReference>
<comment type="caution">
    <text evidence="5">The sequence shown here is derived from an EMBL/GenBank/DDBJ whole genome shotgun (WGS) entry which is preliminary data.</text>
</comment>
<protein>
    <recommendedName>
        <fullName evidence="7">FAM86 N-terminal domain-containing protein</fullName>
    </recommendedName>
</protein>
<keyword evidence="2" id="KW-0808">Transferase</keyword>
<proteinExistence type="inferred from homology"/>
<evidence type="ECO:0008006" key="7">
    <source>
        <dbReference type="Google" id="ProtNLM"/>
    </source>
</evidence>
<dbReference type="VEuPathDB" id="FungiDB:SeMB42_g01921"/>
<dbReference type="InterPro" id="IPR019410">
    <property type="entry name" value="Methyltransf_16"/>
</dbReference>
<dbReference type="Gene3D" id="3.40.50.150">
    <property type="entry name" value="Vaccinia Virus protein VP39"/>
    <property type="match status" value="1"/>
</dbReference>
<dbReference type="EMBL" id="QEAM01000048">
    <property type="protein sequence ID" value="TPX48654.1"/>
    <property type="molecule type" value="Genomic_DNA"/>
</dbReference>
<dbReference type="GO" id="GO:0005634">
    <property type="term" value="C:nucleus"/>
    <property type="evidence" value="ECO:0007669"/>
    <property type="project" value="TreeGrafter"/>
</dbReference>
<dbReference type="AlphaFoldDB" id="A0A507DAS1"/>
<gene>
    <name evidence="5" type="ORF">SeLEV6574_g01924</name>
</gene>
<sequence length="317" mass="35793">MQPCCPPRRRNRLLLQPDEFTDFFANELDQLHGEILSCKRSYSPSLLGGIESLYDVCIENEPTLGSDVHVMLEKLGKMSMGWLINVLQHVETNSENEDDLKRITAVVANLSGRGARGAVTRDWTFGSNQILTIRDEAFAAASIGFMTWSASIVLADLLANQTINVNDKSVLELGCGTALSGLSAARFQYPRRVVLTDYHDAVLENARVNIRLNSCSDVASVKKLDWRDPPLDMPVFDTIIAADCIFEVEHACLVPVIAKRYLKPDGVFEVLLPLREKYKQEVSAFESNMRFNGWKLCNTKTFERDHIILKWYTYELL</sequence>
<reference evidence="5 6" key="1">
    <citation type="journal article" date="2019" name="Sci. Rep.">
        <title>Comparative genomics of chytrid fungi reveal insights into the obligate biotrophic and pathogenic lifestyle of Synchytrium endobioticum.</title>
        <authorList>
            <person name="van de Vossenberg B.T.L.H."/>
            <person name="Warris S."/>
            <person name="Nguyen H.D.T."/>
            <person name="van Gent-Pelzer M.P.E."/>
            <person name="Joly D.L."/>
            <person name="van de Geest H.C."/>
            <person name="Bonants P.J.M."/>
            <person name="Smith D.S."/>
            <person name="Levesque C.A."/>
            <person name="van der Lee T.A.J."/>
        </authorList>
    </citation>
    <scope>NUCLEOTIDE SEQUENCE [LARGE SCALE GENOMIC DNA]</scope>
    <source>
        <strain evidence="5 6">LEV6574</strain>
    </source>
</reference>
<evidence type="ECO:0000256" key="1">
    <source>
        <dbReference type="ARBA" id="ARBA00022603"/>
    </source>
</evidence>
<dbReference type="PANTHER" id="PTHR14614:SF164">
    <property type="entry name" value="HISTONE-ARGININE METHYLTRANSFERASE METTL23"/>
    <property type="match status" value="1"/>
</dbReference>
<evidence type="ECO:0000313" key="5">
    <source>
        <dbReference type="EMBL" id="TPX48654.1"/>
    </source>
</evidence>
<dbReference type="CDD" id="cd02440">
    <property type="entry name" value="AdoMet_MTases"/>
    <property type="match status" value="1"/>
</dbReference>
<keyword evidence="3" id="KW-0949">S-adenosyl-L-methionine</keyword>
<dbReference type="SUPFAM" id="SSF53335">
    <property type="entry name" value="S-adenosyl-L-methionine-dependent methyltransferases"/>
    <property type="match status" value="1"/>
</dbReference>
<dbReference type="GO" id="GO:0008168">
    <property type="term" value="F:methyltransferase activity"/>
    <property type="evidence" value="ECO:0007669"/>
    <property type="project" value="UniProtKB-KW"/>
</dbReference>
<accession>A0A507DAS1</accession>